<gene>
    <name evidence="4" type="ORF">IBL26_02295</name>
</gene>
<comment type="caution">
    <text evidence="4">The sequence shown here is derived from an EMBL/GenBank/DDBJ whole genome shotgun (WGS) entry which is preliminary data.</text>
</comment>
<dbReference type="InterPro" id="IPR029058">
    <property type="entry name" value="AB_hydrolase_fold"/>
</dbReference>
<feature type="signal peptide" evidence="2">
    <location>
        <begin position="1"/>
        <end position="21"/>
    </location>
</feature>
<keyword evidence="1 4" id="KW-0378">Hydrolase</keyword>
<dbReference type="GO" id="GO:0016787">
    <property type="term" value="F:hydrolase activity"/>
    <property type="evidence" value="ECO:0007669"/>
    <property type="project" value="UniProtKB-KW"/>
</dbReference>
<evidence type="ECO:0000256" key="2">
    <source>
        <dbReference type="SAM" id="SignalP"/>
    </source>
</evidence>
<dbReference type="InterPro" id="IPR049492">
    <property type="entry name" value="BD-FAE-like_dom"/>
</dbReference>
<evidence type="ECO:0000256" key="1">
    <source>
        <dbReference type="ARBA" id="ARBA00022801"/>
    </source>
</evidence>
<dbReference type="Gene3D" id="3.40.50.1820">
    <property type="entry name" value="alpha/beta hydrolase"/>
    <property type="match status" value="1"/>
</dbReference>
<sequence>MRPHALLLLLMSFLAACSPVAVLNALAPRTTVTEAVAFDEHSTLAADVYAPAQACAGAPVVLFFYGGGWEAGERAMYRFLGAALAAKGVVVIIPDYRLWPEARFPAFMEDAAAALRWTKAHAAEYGGDPGRLFLMGHSAGAQIATLLALDLRYQRAAGVAPGAVSGVIGISGPYDFLPLTSPTLRAIFGPEDAWPESQPIRFVTPAAPPMMLATGTGDTTVDPANTTRMAARLREAGVPVTEHYYEGVGHSTTAGAFAGALTFLAPVRRDALDFIAAQSSTACVRAAE</sequence>
<evidence type="ECO:0000313" key="4">
    <source>
        <dbReference type="EMBL" id="MBC9205653.1"/>
    </source>
</evidence>
<name>A0ABR7RGZ8_9PROT</name>
<reference evidence="4 5" key="1">
    <citation type="journal article" date="2013" name="Int. J. Syst. Evol. Microbiol.">
        <title>Roseomonas aerophila sp. nov., isolated from air.</title>
        <authorList>
            <person name="Kim S.J."/>
            <person name="Weon H.Y."/>
            <person name="Ahn J.H."/>
            <person name="Hong S.B."/>
            <person name="Seok S.J."/>
            <person name="Whang K.S."/>
            <person name="Kwon S.W."/>
        </authorList>
    </citation>
    <scope>NUCLEOTIDE SEQUENCE [LARGE SCALE GENOMIC DNA]</scope>
    <source>
        <strain evidence="4 5">NBRC 108923</strain>
    </source>
</reference>
<keyword evidence="2" id="KW-0732">Signal</keyword>
<dbReference type="SUPFAM" id="SSF53474">
    <property type="entry name" value="alpha/beta-Hydrolases"/>
    <property type="match status" value="1"/>
</dbReference>
<feature type="chain" id="PRO_5045479024" evidence="2">
    <location>
        <begin position="22"/>
        <end position="288"/>
    </location>
</feature>
<evidence type="ECO:0000259" key="3">
    <source>
        <dbReference type="Pfam" id="PF20434"/>
    </source>
</evidence>
<dbReference type="PANTHER" id="PTHR48081:SF9">
    <property type="entry name" value="CARBOXYLESTERASE"/>
    <property type="match status" value="1"/>
</dbReference>
<feature type="domain" description="BD-FAE-like" evidence="3">
    <location>
        <begin position="47"/>
        <end position="233"/>
    </location>
</feature>
<protein>
    <submittedName>
        <fullName evidence="4">Alpha/beta hydrolase fold domain-containing protein</fullName>
    </submittedName>
</protein>
<evidence type="ECO:0000313" key="5">
    <source>
        <dbReference type="Proteomes" id="UP000626026"/>
    </source>
</evidence>
<dbReference type="PANTHER" id="PTHR48081">
    <property type="entry name" value="AB HYDROLASE SUPERFAMILY PROTEIN C4A8.06C"/>
    <property type="match status" value="1"/>
</dbReference>
<dbReference type="Pfam" id="PF20434">
    <property type="entry name" value="BD-FAE"/>
    <property type="match status" value="1"/>
</dbReference>
<dbReference type="Proteomes" id="UP000626026">
    <property type="component" value="Unassembled WGS sequence"/>
</dbReference>
<accession>A0ABR7RGZ8</accession>
<keyword evidence="5" id="KW-1185">Reference proteome</keyword>
<dbReference type="PROSITE" id="PS51257">
    <property type="entry name" value="PROKAR_LIPOPROTEIN"/>
    <property type="match status" value="1"/>
</dbReference>
<dbReference type="InterPro" id="IPR050300">
    <property type="entry name" value="GDXG_lipolytic_enzyme"/>
</dbReference>
<proteinExistence type="predicted"/>
<dbReference type="EMBL" id="JACTVA010000002">
    <property type="protein sequence ID" value="MBC9205653.1"/>
    <property type="molecule type" value="Genomic_DNA"/>
</dbReference>
<organism evidence="4 5">
    <name type="scientific">Teichococcus aerophilus</name>
    <dbReference type="NCBI Taxonomy" id="1224513"/>
    <lineage>
        <taxon>Bacteria</taxon>
        <taxon>Pseudomonadati</taxon>
        <taxon>Pseudomonadota</taxon>
        <taxon>Alphaproteobacteria</taxon>
        <taxon>Acetobacterales</taxon>
        <taxon>Roseomonadaceae</taxon>
        <taxon>Roseomonas</taxon>
    </lineage>
</organism>